<keyword evidence="3" id="KW-0235">DNA replication</keyword>
<evidence type="ECO:0000313" key="5">
    <source>
        <dbReference type="Proteomes" id="UP000267096"/>
    </source>
</evidence>
<dbReference type="OrthoDB" id="5199543at2759"/>
<evidence type="ECO:0000256" key="1">
    <source>
        <dbReference type="ARBA" id="ARBA00007017"/>
    </source>
</evidence>
<name>A0A0M3KGQ7_ANISI</name>
<dbReference type="PANTHER" id="PTHR13395">
    <property type="entry name" value="SISTER CHROMATID COHESION PROTEIN DCC1-RELATED"/>
    <property type="match status" value="1"/>
</dbReference>
<dbReference type="Proteomes" id="UP000267096">
    <property type="component" value="Unassembled WGS sequence"/>
</dbReference>
<reference evidence="6" key="1">
    <citation type="submission" date="2017-02" db="UniProtKB">
        <authorList>
            <consortium name="WormBaseParasite"/>
        </authorList>
    </citation>
    <scope>IDENTIFICATION</scope>
</reference>
<dbReference type="GO" id="GO:0000775">
    <property type="term" value="C:chromosome, centromeric region"/>
    <property type="evidence" value="ECO:0007669"/>
    <property type="project" value="TreeGrafter"/>
</dbReference>
<dbReference type="EMBL" id="UYRR01037461">
    <property type="protein sequence ID" value="VDK70445.1"/>
    <property type="molecule type" value="Genomic_DNA"/>
</dbReference>
<evidence type="ECO:0000313" key="4">
    <source>
        <dbReference type="EMBL" id="VDK70445.1"/>
    </source>
</evidence>
<evidence type="ECO:0000256" key="3">
    <source>
        <dbReference type="ARBA" id="ARBA00022705"/>
    </source>
</evidence>
<dbReference type="GO" id="GO:0000785">
    <property type="term" value="C:chromatin"/>
    <property type="evidence" value="ECO:0007669"/>
    <property type="project" value="TreeGrafter"/>
</dbReference>
<dbReference type="Pfam" id="PF09724">
    <property type="entry name" value="Dcc1"/>
    <property type="match status" value="1"/>
</dbReference>
<comment type="similarity">
    <text evidence="1">Belongs to the DCC1 family.</text>
</comment>
<gene>
    <name evidence="4" type="ORF">ASIM_LOCUS19554</name>
</gene>
<dbReference type="InterPro" id="IPR019128">
    <property type="entry name" value="Dcc1"/>
</dbReference>
<dbReference type="GO" id="GO:0006260">
    <property type="term" value="P:DNA replication"/>
    <property type="evidence" value="ECO:0007669"/>
    <property type="project" value="UniProtKB-KW"/>
</dbReference>
<dbReference type="GO" id="GO:0034088">
    <property type="term" value="P:maintenance of mitotic sister chromatid cohesion"/>
    <property type="evidence" value="ECO:0007669"/>
    <property type="project" value="TreeGrafter"/>
</dbReference>
<evidence type="ECO:0000256" key="2">
    <source>
        <dbReference type="ARBA" id="ARBA00017682"/>
    </source>
</evidence>
<evidence type="ECO:0000313" key="6">
    <source>
        <dbReference type="WBParaSite" id="ASIM_0002017101-mRNA-1"/>
    </source>
</evidence>
<keyword evidence="5" id="KW-1185">Reference proteome</keyword>
<dbReference type="AlphaFoldDB" id="A0A0M3KGQ7"/>
<dbReference type="WBParaSite" id="ASIM_0002017101-mRNA-1">
    <property type="protein sequence ID" value="ASIM_0002017101-mRNA-1"/>
    <property type="gene ID" value="ASIM_0002017101"/>
</dbReference>
<accession>A0A0M3KGQ7</accession>
<protein>
    <recommendedName>
        <fullName evidence="2">Sister chromatid cohesion protein DCC1</fullName>
    </recommendedName>
</protein>
<proteinExistence type="inferred from homology"/>
<sequence length="341" mass="39367">MKHRFPFNTFNFTSADVFLFKGEVQQIEFSEPLLSGDYRLLQVDPELADQIEKGSSLTFRGELDDYPVLCTKDTTYCVKEAETSNTLLVLPQLDFTNDKSDENERILATRKVIAMQSRYLELKKINVVSSSRLRELLRENELQWDADEQADENMEQNAKLYAFVHHLVPNTIYLTNIVSYLSAVEGYYRMLSSIYRDQLLMELTDCCDDDEEPDIQINSIRLKTLTEALQRRNPTKEIPSDAVLWLLKAHCTVVNGLGVDCNISESVFRISEGDETSEFALDERAVCRSKISQLLRAAVRFEYSAFEKLIRQMLPEGIEMKASVIFHFDVLSKFMRMKITN</sequence>
<dbReference type="GO" id="GO:0031390">
    <property type="term" value="C:Ctf18 RFC-like complex"/>
    <property type="evidence" value="ECO:0007669"/>
    <property type="project" value="InterPro"/>
</dbReference>
<reference evidence="4 5" key="2">
    <citation type="submission" date="2018-11" db="EMBL/GenBank/DDBJ databases">
        <authorList>
            <consortium name="Pathogen Informatics"/>
        </authorList>
    </citation>
    <scope>NUCLEOTIDE SEQUENCE [LARGE SCALE GENOMIC DNA]</scope>
</reference>
<organism evidence="6">
    <name type="scientific">Anisakis simplex</name>
    <name type="common">Herring worm</name>
    <dbReference type="NCBI Taxonomy" id="6269"/>
    <lineage>
        <taxon>Eukaryota</taxon>
        <taxon>Metazoa</taxon>
        <taxon>Ecdysozoa</taxon>
        <taxon>Nematoda</taxon>
        <taxon>Chromadorea</taxon>
        <taxon>Rhabditida</taxon>
        <taxon>Spirurina</taxon>
        <taxon>Ascaridomorpha</taxon>
        <taxon>Ascaridoidea</taxon>
        <taxon>Anisakidae</taxon>
        <taxon>Anisakis</taxon>
        <taxon>Anisakis simplex complex</taxon>
    </lineage>
</organism>
<dbReference type="PANTHER" id="PTHR13395:SF6">
    <property type="entry name" value="SISTER CHROMATID COHESION PROTEIN DCC1"/>
    <property type="match status" value="1"/>
</dbReference>